<dbReference type="Proteomes" id="UP000318081">
    <property type="component" value="Chromosome"/>
</dbReference>
<evidence type="ECO:0000313" key="4">
    <source>
        <dbReference type="Proteomes" id="UP000318081"/>
    </source>
</evidence>
<dbReference type="Gene3D" id="3.90.320.10">
    <property type="match status" value="1"/>
</dbReference>
<accession>A0ABX5XNY6</accession>
<dbReference type="Pfam" id="PF12705">
    <property type="entry name" value="PDDEXK_1"/>
    <property type="match status" value="1"/>
</dbReference>
<protein>
    <submittedName>
        <fullName evidence="3">PD-(D/E)XK nuclease superfamily protein</fullName>
    </submittedName>
</protein>
<gene>
    <name evidence="3" type="ORF">TBK1r_26420</name>
</gene>
<evidence type="ECO:0000259" key="2">
    <source>
        <dbReference type="Pfam" id="PF12705"/>
    </source>
</evidence>
<dbReference type="SUPFAM" id="SSF52980">
    <property type="entry name" value="Restriction endonuclease-like"/>
    <property type="match status" value="1"/>
</dbReference>
<feature type="compositionally biased region" description="Basic and acidic residues" evidence="1">
    <location>
        <begin position="331"/>
        <end position="340"/>
    </location>
</feature>
<dbReference type="InterPro" id="IPR011604">
    <property type="entry name" value="PDDEXK-like_dom_sf"/>
</dbReference>
<evidence type="ECO:0000256" key="1">
    <source>
        <dbReference type="SAM" id="MobiDB-lite"/>
    </source>
</evidence>
<proteinExistence type="predicted"/>
<organism evidence="3 4">
    <name type="scientific">Stieleria magnilauensis</name>
    <dbReference type="NCBI Taxonomy" id="2527963"/>
    <lineage>
        <taxon>Bacteria</taxon>
        <taxon>Pseudomonadati</taxon>
        <taxon>Planctomycetota</taxon>
        <taxon>Planctomycetia</taxon>
        <taxon>Pirellulales</taxon>
        <taxon>Pirellulaceae</taxon>
        <taxon>Stieleria</taxon>
    </lineage>
</organism>
<dbReference type="InterPro" id="IPR038726">
    <property type="entry name" value="PDDEXK_AddAB-type"/>
</dbReference>
<dbReference type="EMBL" id="CP036432">
    <property type="protein sequence ID" value="QDV83700.1"/>
    <property type="molecule type" value="Genomic_DNA"/>
</dbReference>
<dbReference type="RefSeq" id="WP_145210887.1">
    <property type="nucleotide sequence ID" value="NZ_CP036432.1"/>
</dbReference>
<keyword evidence="4" id="KW-1185">Reference proteome</keyword>
<feature type="region of interest" description="Disordered" evidence="1">
    <location>
        <begin position="314"/>
        <end position="340"/>
    </location>
</feature>
<name>A0ABX5XNY6_9BACT</name>
<evidence type="ECO:0000313" key="3">
    <source>
        <dbReference type="EMBL" id="QDV83700.1"/>
    </source>
</evidence>
<reference evidence="3 4" key="1">
    <citation type="submission" date="2019-02" db="EMBL/GenBank/DDBJ databases">
        <title>Deep-cultivation of Planctomycetes and their phenomic and genomic characterization uncovers novel biology.</title>
        <authorList>
            <person name="Wiegand S."/>
            <person name="Jogler M."/>
            <person name="Boedeker C."/>
            <person name="Pinto D."/>
            <person name="Vollmers J."/>
            <person name="Rivas-Marin E."/>
            <person name="Kohn T."/>
            <person name="Peeters S.H."/>
            <person name="Heuer A."/>
            <person name="Rast P."/>
            <person name="Oberbeckmann S."/>
            <person name="Bunk B."/>
            <person name="Jeske O."/>
            <person name="Meyerdierks A."/>
            <person name="Storesund J.E."/>
            <person name="Kallscheuer N."/>
            <person name="Luecker S."/>
            <person name="Lage O.M."/>
            <person name="Pohl T."/>
            <person name="Merkel B.J."/>
            <person name="Hornburger P."/>
            <person name="Mueller R.-W."/>
            <person name="Bruemmer F."/>
            <person name="Labrenz M."/>
            <person name="Spormann A.M."/>
            <person name="Op den Camp H."/>
            <person name="Overmann J."/>
            <person name="Amann R."/>
            <person name="Jetten M.S.M."/>
            <person name="Mascher T."/>
            <person name="Medema M.H."/>
            <person name="Devos D.P."/>
            <person name="Kaster A.-K."/>
            <person name="Ovreas L."/>
            <person name="Rohde M."/>
            <person name="Galperin M.Y."/>
            <person name="Jogler C."/>
        </authorList>
    </citation>
    <scope>NUCLEOTIDE SEQUENCE [LARGE SCALE GENOMIC DNA]</scope>
    <source>
        <strain evidence="3 4">TBK1r</strain>
    </source>
</reference>
<dbReference type="InterPro" id="IPR011335">
    <property type="entry name" value="Restrct_endonuc-II-like"/>
</dbReference>
<sequence>MSDTIKWSFSSDRCFRRCQRQYFLMQIAAYHSAKDPIRREAFLCKQVKTLELWRGSLVHTGIEKYVAPAWQQRLAVDWDSAIEQTQQLARQQLAFSAAHRYREEGMTKTKAGDEYCALVGHESEAGVSEEEFGTVLTTIETCLRNLSSMTELLNEIGQADQIWCELPLYLQYDAGRLEVHLDLMFFCSFGQPTIIDWKVSESMGGSDADLQTGLYAWAMCQHPKWRVEEASDCELVEVQLLSNDVIRHRTDEKTFDRIENRIYRSLDSIQSLRQGRKFNIADIEDYEFAANANNCAFCSQQVLCQQIAQQQREGELPAAPVKERKKKAKEKSHESCLELF</sequence>
<feature type="domain" description="PD-(D/E)XK endonuclease-like" evidence="2">
    <location>
        <begin position="7"/>
        <end position="305"/>
    </location>
</feature>